<name>A0A8C0PQ74_CANLF</name>
<evidence type="ECO:0000313" key="1">
    <source>
        <dbReference type="Ensembl" id="ENSCAFP00040000594.1"/>
    </source>
</evidence>
<dbReference type="AlphaFoldDB" id="A0A8C0PQ74"/>
<dbReference type="Proteomes" id="UP000694542">
    <property type="component" value="Chromosome 6"/>
</dbReference>
<dbReference type="Ensembl" id="ENSCAFT00040000707.1">
    <property type="protein sequence ID" value="ENSCAFP00040000594.1"/>
    <property type="gene ID" value="ENSCAFG00040000424.1"/>
</dbReference>
<sequence length="63" mass="7262">KLWSSKKLTMKVIILLVAAYLRLSVSLTHQNRGKETLLESLFIHLEMLKQGIHLVTPLLNQDH</sequence>
<reference evidence="1" key="1">
    <citation type="submission" date="2018-10" db="EMBL/GenBank/DDBJ databases">
        <title>De novo assembly of a Great Dane genome.</title>
        <authorList>
            <person name="Kidd J.M."/>
            <person name="Pendleton A.L."/>
            <person name="Shen F."/>
            <person name="Emery S."/>
        </authorList>
    </citation>
    <scope>NUCLEOTIDE SEQUENCE [LARGE SCALE GENOMIC DNA]</scope>
    <source>
        <strain evidence="1">Great Dane</strain>
    </source>
</reference>
<protein>
    <submittedName>
        <fullName evidence="1">Uncharacterized protein</fullName>
    </submittedName>
</protein>
<proteinExistence type="predicted"/>
<accession>A0A8C0PQ74</accession>
<reference evidence="1" key="2">
    <citation type="submission" date="2025-08" db="UniProtKB">
        <authorList>
            <consortium name="Ensembl"/>
        </authorList>
    </citation>
    <scope>IDENTIFICATION</scope>
</reference>
<organism evidence="1 2">
    <name type="scientific">Canis lupus familiaris</name>
    <name type="common">Dog</name>
    <name type="synonym">Canis familiaris</name>
    <dbReference type="NCBI Taxonomy" id="9615"/>
    <lineage>
        <taxon>Eukaryota</taxon>
        <taxon>Metazoa</taxon>
        <taxon>Chordata</taxon>
        <taxon>Craniata</taxon>
        <taxon>Vertebrata</taxon>
        <taxon>Euteleostomi</taxon>
        <taxon>Mammalia</taxon>
        <taxon>Eutheria</taxon>
        <taxon>Laurasiatheria</taxon>
        <taxon>Carnivora</taxon>
        <taxon>Caniformia</taxon>
        <taxon>Canidae</taxon>
        <taxon>Canis</taxon>
    </lineage>
</organism>
<evidence type="ECO:0000313" key="2">
    <source>
        <dbReference type="Proteomes" id="UP000694542"/>
    </source>
</evidence>